<accession>A0ABR6MJR5</accession>
<feature type="region of interest" description="Disordered" evidence="1">
    <location>
        <begin position="25"/>
        <end position="47"/>
    </location>
</feature>
<name>A0ABR6MJR5_MICEC</name>
<proteinExistence type="predicted"/>
<dbReference type="RefSeq" id="WP_184687426.1">
    <property type="nucleotide sequence ID" value="NZ_JACHJC010000001.1"/>
</dbReference>
<gene>
    <name evidence="2" type="ORF">FHU28_005475</name>
</gene>
<evidence type="ECO:0000256" key="1">
    <source>
        <dbReference type="SAM" id="MobiDB-lite"/>
    </source>
</evidence>
<evidence type="ECO:0000313" key="3">
    <source>
        <dbReference type="Proteomes" id="UP000618986"/>
    </source>
</evidence>
<dbReference type="GeneID" id="300295994"/>
<evidence type="ECO:0000313" key="2">
    <source>
        <dbReference type="EMBL" id="MBB5115636.1"/>
    </source>
</evidence>
<reference evidence="2 3" key="1">
    <citation type="submission" date="2020-08" db="EMBL/GenBank/DDBJ databases">
        <title>Sequencing the genomes of 1000 actinobacteria strains.</title>
        <authorList>
            <person name="Klenk H.-P."/>
        </authorList>
    </citation>
    <scope>NUCLEOTIDE SEQUENCE [LARGE SCALE GENOMIC DNA]</scope>
    <source>
        <strain evidence="2 3">DSM 43036</strain>
    </source>
</reference>
<keyword evidence="3" id="KW-1185">Reference proteome</keyword>
<organism evidence="2 3">
    <name type="scientific">Micromonospora echinospora</name>
    <name type="common">Micromonospora purpurea</name>
    <dbReference type="NCBI Taxonomy" id="1877"/>
    <lineage>
        <taxon>Bacteria</taxon>
        <taxon>Bacillati</taxon>
        <taxon>Actinomycetota</taxon>
        <taxon>Actinomycetes</taxon>
        <taxon>Micromonosporales</taxon>
        <taxon>Micromonosporaceae</taxon>
        <taxon>Micromonospora</taxon>
    </lineage>
</organism>
<evidence type="ECO:0008006" key="4">
    <source>
        <dbReference type="Google" id="ProtNLM"/>
    </source>
</evidence>
<protein>
    <recommendedName>
        <fullName evidence="4">Secreted protein</fullName>
    </recommendedName>
</protein>
<comment type="caution">
    <text evidence="2">The sequence shown here is derived from an EMBL/GenBank/DDBJ whole genome shotgun (WGS) entry which is preliminary data.</text>
</comment>
<dbReference type="Proteomes" id="UP000618986">
    <property type="component" value="Unassembled WGS sequence"/>
</dbReference>
<sequence length="132" mass="13064">MSPVRHVTLVTSVITLGIASLAGCSEADGPSSPPSPGAAAPSPTATEVPCGAVADTVSRHLRSDQVRAVTVEGQCTTVVVATTLGDGDAGPGRQLCDRAGEVAYSGDVNSVRVLSGSGSELANGITGMRCLT</sequence>
<feature type="compositionally biased region" description="Low complexity" evidence="1">
    <location>
        <begin position="37"/>
        <end position="46"/>
    </location>
</feature>
<dbReference type="EMBL" id="JACHJC010000001">
    <property type="protein sequence ID" value="MBB5115636.1"/>
    <property type="molecule type" value="Genomic_DNA"/>
</dbReference>
<dbReference type="PROSITE" id="PS51257">
    <property type="entry name" value="PROKAR_LIPOPROTEIN"/>
    <property type="match status" value="1"/>
</dbReference>